<dbReference type="Proteomes" id="UP000053599">
    <property type="component" value="Unassembled WGS sequence"/>
</dbReference>
<evidence type="ECO:0000256" key="10">
    <source>
        <dbReference type="ARBA" id="ARBA00023211"/>
    </source>
</evidence>
<dbReference type="EMBL" id="KN846953">
    <property type="protein sequence ID" value="KIV81040.1"/>
    <property type="molecule type" value="Genomic_DNA"/>
</dbReference>
<dbReference type="SUPFAM" id="SSF53092">
    <property type="entry name" value="Creatinase/prolidase N-terminal domain"/>
    <property type="match status" value="1"/>
</dbReference>
<organism evidence="14 15">
    <name type="scientific">Exophiala sideris</name>
    <dbReference type="NCBI Taxonomy" id="1016849"/>
    <lineage>
        <taxon>Eukaryota</taxon>
        <taxon>Fungi</taxon>
        <taxon>Dikarya</taxon>
        <taxon>Ascomycota</taxon>
        <taxon>Pezizomycotina</taxon>
        <taxon>Eurotiomycetes</taxon>
        <taxon>Chaetothyriomycetidae</taxon>
        <taxon>Chaetothyriales</taxon>
        <taxon>Herpotrichiellaceae</taxon>
        <taxon>Exophiala</taxon>
    </lineage>
</organism>
<evidence type="ECO:0000313" key="14">
    <source>
        <dbReference type="EMBL" id="KIV81040.1"/>
    </source>
</evidence>
<dbReference type="HOGENOM" id="CLU_017266_1_1_1"/>
<keyword evidence="9" id="KW-0482">Metalloprotease</keyword>
<gene>
    <name evidence="14" type="ORF">PV11_08493</name>
</gene>
<evidence type="ECO:0000256" key="9">
    <source>
        <dbReference type="ARBA" id="ARBA00023049"/>
    </source>
</evidence>
<comment type="cofactor">
    <cofactor evidence="2">
        <name>Mn(2+)</name>
        <dbReference type="ChEBI" id="CHEBI:29035"/>
    </cofactor>
</comment>
<evidence type="ECO:0000256" key="8">
    <source>
        <dbReference type="ARBA" id="ARBA00022801"/>
    </source>
</evidence>
<accession>A0A0D1VXJ8</accession>
<dbReference type="Gene3D" id="3.90.230.10">
    <property type="entry name" value="Creatinase/methionine aminopeptidase superfamily"/>
    <property type="match status" value="1"/>
</dbReference>
<comment type="function">
    <text evidence="3">Catalyzes the removal of a penultimate prolyl residue from the N-termini of peptides.</text>
</comment>
<evidence type="ECO:0000256" key="4">
    <source>
        <dbReference type="ARBA" id="ARBA00008766"/>
    </source>
</evidence>
<dbReference type="STRING" id="1016849.A0A0D1VXJ8"/>
<evidence type="ECO:0000256" key="5">
    <source>
        <dbReference type="ARBA" id="ARBA00012574"/>
    </source>
</evidence>
<evidence type="ECO:0000313" key="15">
    <source>
        <dbReference type="Proteomes" id="UP000053599"/>
    </source>
</evidence>
<proteinExistence type="inferred from homology"/>
<dbReference type="SMART" id="SM01011">
    <property type="entry name" value="AMP_N"/>
    <property type="match status" value="1"/>
</dbReference>
<feature type="domain" description="Aminopeptidase P N-terminal" evidence="13">
    <location>
        <begin position="70"/>
        <end position="206"/>
    </location>
</feature>
<dbReference type="PANTHER" id="PTHR43226:SF4">
    <property type="entry name" value="XAA-PRO AMINOPEPTIDASE 3"/>
    <property type="match status" value="1"/>
</dbReference>
<dbReference type="Gene3D" id="3.40.350.10">
    <property type="entry name" value="Creatinase/prolidase N-terminal domain"/>
    <property type="match status" value="1"/>
</dbReference>
<evidence type="ECO:0000256" key="3">
    <source>
        <dbReference type="ARBA" id="ARBA00002443"/>
    </source>
</evidence>
<dbReference type="PANTHER" id="PTHR43226">
    <property type="entry name" value="XAA-PRO AMINOPEPTIDASE 3"/>
    <property type="match status" value="1"/>
</dbReference>
<dbReference type="GO" id="GO:0006508">
    <property type="term" value="P:proteolysis"/>
    <property type="evidence" value="ECO:0007669"/>
    <property type="project" value="TreeGrafter"/>
</dbReference>
<dbReference type="GO" id="GO:0030145">
    <property type="term" value="F:manganese ion binding"/>
    <property type="evidence" value="ECO:0007669"/>
    <property type="project" value="InterPro"/>
</dbReference>
<evidence type="ECO:0000256" key="11">
    <source>
        <dbReference type="ARBA" id="ARBA00030849"/>
    </source>
</evidence>
<comment type="catalytic activity">
    <reaction evidence="1">
        <text>Release of any N-terminal amino acid, including proline, that is linked to proline, even from a dipeptide or tripeptide.</text>
        <dbReference type="EC" id="3.4.11.9"/>
    </reaction>
</comment>
<dbReference type="AlphaFoldDB" id="A0A0D1VXJ8"/>
<dbReference type="GO" id="GO:0070006">
    <property type="term" value="F:metalloaminopeptidase activity"/>
    <property type="evidence" value="ECO:0007669"/>
    <property type="project" value="InterPro"/>
</dbReference>
<keyword evidence="8" id="KW-0378">Hydrolase</keyword>
<dbReference type="InterPro" id="IPR000994">
    <property type="entry name" value="Pept_M24"/>
</dbReference>
<dbReference type="InterPro" id="IPR007865">
    <property type="entry name" value="Aminopep_P_N"/>
</dbReference>
<dbReference type="InterPro" id="IPR029149">
    <property type="entry name" value="Creatin/AminoP/Spt16_N"/>
</dbReference>
<name>A0A0D1VXJ8_9EURO</name>
<dbReference type="OrthoDB" id="4215474at2759"/>
<protein>
    <recommendedName>
        <fullName evidence="5">Xaa-Pro aminopeptidase</fullName>
        <ecNumber evidence="5">3.4.11.9</ecNumber>
    </recommendedName>
    <alternativeName>
        <fullName evidence="11">Aminoacylproline aminopeptidase</fullName>
    </alternativeName>
    <alternativeName>
        <fullName evidence="12">Prolidase</fullName>
    </alternativeName>
</protein>
<dbReference type="EC" id="3.4.11.9" evidence="5"/>
<evidence type="ECO:0000259" key="13">
    <source>
        <dbReference type="SMART" id="SM01011"/>
    </source>
</evidence>
<dbReference type="GO" id="GO:0005739">
    <property type="term" value="C:mitochondrion"/>
    <property type="evidence" value="ECO:0007669"/>
    <property type="project" value="TreeGrafter"/>
</dbReference>
<dbReference type="InterPro" id="IPR052433">
    <property type="entry name" value="X-Pro_dipept-like"/>
</dbReference>
<dbReference type="SUPFAM" id="SSF55920">
    <property type="entry name" value="Creatinase/aminopeptidase"/>
    <property type="match status" value="1"/>
</dbReference>
<keyword evidence="6" id="KW-0031">Aminopeptidase</keyword>
<comment type="similarity">
    <text evidence="4">Belongs to the peptidase M24B family.</text>
</comment>
<evidence type="ECO:0000256" key="7">
    <source>
        <dbReference type="ARBA" id="ARBA00022723"/>
    </source>
</evidence>
<keyword evidence="6" id="KW-0645">Protease</keyword>
<reference evidence="14 15" key="1">
    <citation type="submission" date="2015-01" db="EMBL/GenBank/DDBJ databases">
        <title>The Genome Sequence of Exophiala sideris CBS121828.</title>
        <authorList>
            <consortium name="The Broad Institute Genomics Platform"/>
            <person name="Cuomo C."/>
            <person name="de Hoog S."/>
            <person name="Gorbushina A."/>
            <person name="Stielow B."/>
            <person name="Teixiera M."/>
            <person name="Abouelleil A."/>
            <person name="Chapman S.B."/>
            <person name="Priest M."/>
            <person name="Young S.K."/>
            <person name="Wortman J."/>
            <person name="Nusbaum C."/>
            <person name="Birren B."/>
        </authorList>
    </citation>
    <scope>NUCLEOTIDE SEQUENCE [LARGE SCALE GENOMIC DNA]</scope>
    <source>
        <strain evidence="14 15">CBS 121828</strain>
    </source>
</reference>
<keyword evidence="7" id="KW-0479">Metal-binding</keyword>
<evidence type="ECO:0000256" key="2">
    <source>
        <dbReference type="ARBA" id="ARBA00001936"/>
    </source>
</evidence>
<evidence type="ECO:0000256" key="6">
    <source>
        <dbReference type="ARBA" id="ARBA00022438"/>
    </source>
</evidence>
<sequence length="496" mass="55446">MSMRRTIWQTLKHANDGVRLSVCSFRCSRPRPALRNYNSLSVNAGDLSFGQPVHETHPHLLQPGELTPGITAQEYADRRTKLAAALPAKAIAIVAASDIVFRSGSVFYEFHQDPDFFYLTGFNEPEALAVIGKDASGTDHTFHLYVREKDPKAEIWDGARSGIQAARDVFNADETGDISGIKHILPELVGAASQVYTDITHPDPNASALRRFLYGQPRKTTEFAELLQSNKISRLRPVMNDLRAFKSPAEIEVLRRAGKASGRAHTEAMRKAWTREKELDAYLRYQFVANGCDTTAFEPVVAGGKNALGIHYVRNDDVLQDDELVLVDGGGKYGNYIADITRTWPVSGKFSDAQKDLYQAVLNVQRSLISLCRGSANMSLDKLHSIAEDYLSKELKQIGFDMSSKAIEKLFPHHLSHYIGLDVHDSIGYTRKTVLQEGHCITIEPGIYVPDDERWPKHFRNMGIRIEDSVCVQEDSPYVLTTEAVKEIVDIEALRD</sequence>
<dbReference type="CDD" id="cd01087">
    <property type="entry name" value="Prolidase"/>
    <property type="match status" value="1"/>
</dbReference>
<evidence type="ECO:0000256" key="12">
    <source>
        <dbReference type="ARBA" id="ARBA00032413"/>
    </source>
</evidence>
<dbReference type="Pfam" id="PF05195">
    <property type="entry name" value="AMP_N"/>
    <property type="match status" value="1"/>
</dbReference>
<keyword evidence="10" id="KW-0464">Manganese</keyword>
<evidence type="ECO:0000256" key="1">
    <source>
        <dbReference type="ARBA" id="ARBA00001424"/>
    </source>
</evidence>
<dbReference type="Pfam" id="PF00557">
    <property type="entry name" value="Peptidase_M24"/>
    <property type="match status" value="1"/>
</dbReference>
<dbReference type="InterPro" id="IPR036005">
    <property type="entry name" value="Creatinase/aminopeptidase-like"/>
</dbReference>